<reference evidence="2 3" key="1">
    <citation type="submission" date="2017-11" db="EMBL/GenBank/DDBJ databases">
        <title>Comparitive Functional Genomics of Dry Heat Resistant strains isolated from the Viking Spacecraft.</title>
        <authorList>
            <person name="Seuylemezian A."/>
            <person name="Cooper K."/>
            <person name="Vaishampayan P."/>
        </authorList>
    </citation>
    <scope>NUCLEOTIDE SEQUENCE [LARGE SCALE GENOMIC DNA]</scope>
    <source>
        <strain evidence="2 3">V32-6</strain>
    </source>
</reference>
<protein>
    <submittedName>
        <fullName evidence="2">Uncharacterized protein</fullName>
    </submittedName>
</protein>
<name>A0A2N5HMD2_9BACI</name>
<keyword evidence="3" id="KW-1185">Reference proteome</keyword>
<evidence type="ECO:0000256" key="1">
    <source>
        <dbReference type="SAM" id="Phobius"/>
    </source>
</evidence>
<keyword evidence="1" id="KW-0812">Transmembrane</keyword>
<dbReference type="EMBL" id="PGVE01000031">
    <property type="protein sequence ID" value="PLS06670.1"/>
    <property type="molecule type" value="Genomic_DNA"/>
</dbReference>
<sequence length="84" mass="9264">MDLLGAMSVLIGFIALYGGFAYNKKRHEDDGLDGSGADSIIGAIVALFVVILLRLLPYQVTKTLLFIFAFICFCFSVYAFTHLH</sequence>
<gene>
    <name evidence="2" type="ORF">CVD27_06970</name>
</gene>
<feature type="transmembrane region" description="Helical" evidence="1">
    <location>
        <begin position="63"/>
        <end position="81"/>
    </location>
</feature>
<dbReference type="RefSeq" id="WP_101647171.1">
    <property type="nucleotide sequence ID" value="NZ_PGVE01000031.1"/>
</dbReference>
<proteinExistence type="predicted"/>
<evidence type="ECO:0000313" key="2">
    <source>
        <dbReference type="EMBL" id="PLS06670.1"/>
    </source>
</evidence>
<dbReference type="AlphaFoldDB" id="A0A2N5HMD2"/>
<accession>A0A2N5HMD2</accession>
<keyword evidence="1" id="KW-1133">Transmembrane helix</keyword>
<evidence type="ECO:0000313" key="3">
    <source>
        <dbReference type="Proteomes" id="UP000234950"/>
    </source>
</evidence>
<comment type="caution">
    <text evidence="2">The sequence shown here is derived from an EMBL/GenBank/DDBJ whole genome shotgun (WGS) entry which is preliminary data.</text>
</comment>
<dbReference type="OrthoDB" id="2941800at2"/>
<feature type="transmembrane region" description="Helical" evidence="1">
    <location>
        <begin position="37"/>
        <end position="56"/>
    </location>
</feature>
<organism evidence="2 3">
    <name type="scientific">Neobacillus cucumis</name>
    <dbReference type="NCBI Taxonomy" id="1740721"/>
    <lineage>
        <taxon>Bacteria</taxon>
        <taxon>Bacillati</taxon>
        <taxon>Bacillota</taxon>
        <taxon>Bacilli</taxon>
        <taxon>Bacillales</taxon>
        <taxon>Bacillaceae</taxon>
        <taxon>Neobacillus</taxon>
    </lineage>
</organism>
<dbReference type="Proteomes" id="UP000234950">
    <property type="component" value="Unassembled WGS sequence"/>
</dbReference>
<keyword evidence="1" id="KW-0472">Membrane</keyword>